<protein>
    <submittedName>
        <fullName evidence="3">Type IV fimbrial biogenesis protein PilY1</fullName>
    </submittedName>
</protein>
<proteinExistence type="predicted"/>
<dbReference type="RefSeq" id="WP_146646399.1">
    <property type="nucleotide sequence ID" value="NZ_CP012333.1"/>
</dbReference>
<feature type="signal peptide" evidence="2">
    <location>
        <begin position="1"/>
        <end position="25"/>
    </location>
</feature>
<dbReference type="OrthoDB" id="5483347at2"/>
<feature type="compositionally biased region" description="Polar residues" evidence="1">
    <location>
        <begin position="38"/>
        <end position="56"/>
    </location>
</feature>
<dbReference type="PROSITE" id="PS51257">
    <property type="entry name" value="PROKAR_LIPOPROTEIN"/>
    <property type="match status" value="1"/>
</dbReference>
<evidence type="ECO:0000256" key="2">
    <source>
        <dbReference type="SAM" id="SignalP"/>
    </source>
</evidence>
<organism evidence="3 4">
    <name type="scientific">Labilithrix luteola</name>
    <dbReference type="NCBI Taxonomy" id="1391654"/>
    <lineage>
        <taxon>Bacteria</taxon>
        <taxon>Pseudomonadati</taxon>
        <taxon>Myxococcota</taxon>
        <taxon>Polyangia</taxon>
        <taxon>Polyangiales</taxon>
        <taxon>Labilitrichaceae</taxon>
        <taxon>Labilithrix</taxon>
    </lineage>
</organism>
<keyword evidence="4" id="KW-1185">Reference proteome</keyword>
<evidence type="ECO:0000313" key="4">
    <source>
        <dbReference type="Proteomes" id="UP000064967"/>
    </source>
</evidence>
<evidence type="ECO:0000256" key="1">
    <source>
        <dbReference type="SAM" id="MobiDB-lite"/>
    </source>
</evidence>
<accession>A0A0K1PMW5</accession>
<dbReference type="SMART" id="SM00706">
    <property type="entry name" value="TECPR"/>
    <property type="match status" value="4"/>
</dbReference>
<feature type="chain" id="PRO_5005465980" evidence="2">
    <location>
        <begin position="26"/>
        <end position="404"/>
    </location>
</feature>
<dbReference type="InterPro" id="IPR006624">
    <property type="entry name" value="Beta-propeller_rpt_TECPR"/>
</dbReference>
<dbReference type="Proteomes" id="UP000064967">
    <property type="component" value="Chromosome"/>
</dbReference>
<sequence>MKLSLSTTKLPVLAILACTAGSFVAVSCAASDEASPIPQDTTTIPDASAPDSSNEVDSGADAADAGCTDDAGCTTEVLGCDQADFCAVPTNIDARYALTSVWGSSANDVWAVGSAGAIVRWDGTQWSKIDSGRKETLRAVWGSSAHDIWIVAADNVILHGNGFQSGTATFGLTGPLDPTDPTNRMGGVLNAVWGSGPDAVFVGGDRTIFIGPDSMWRYRGPDSGTDSDWSAASTFCREPPCLAVNAIWGTSANDVWVAGPSGGMRHSKGPVGSGGAEEWSIVKSTLTQADLRALWGTSSDDVWVVGDQGTIRHWTNDSKQRWQIVSSPTTRDLRAVWGSSAKDIWAVGDAGTLLHWNGAEWTQATATFPLGPKPDLLGVWGSGPNDVWVVGTGVALHFTGAKTK</sequence>
<name>A0A0K1PMW5_9BACT</name>
<gene>
    <name evidence="3" type="ORF">AKJ09_01521</name>
</gene>
<dbReference type="EMBL" id="CP012333">
    <property type="protein sequence ID" value="AKU94857.1"/>
    <property type="molecule type" value="Genomic_DNA"/>
</dbReference>
<reference evidence="3 4" key="1">
    <citation type="submission" date="2015-08" db="EMBL/GenBank/DDBJ databases">
        <authorList>
            <person name="Babu N.S."/>
            <person name="Beckwith C.J."/>
            <person name="Beseler K.G."/>
            <person name="Brison A."/>
            <person name="Carone J.V."/>
            <person name="Caskin T.P."/>
            <person name="Diamond M."/>
            <person name="Durham M.E."/>
            <person name="Foxe J.M."/>
            <person name="Go M."/>
            <person name="Henderson B.A."/>
            <person name="Jones I.B."/>
            <person name="McGettigan J.A."/>
            <person name="Micheletti S.J."/>
            <person name="Nasrallah M.E."/>
            <person name="Ortiz D."/>
            <person name="Piller C.R."/>
            <person name="Privatt S.R."/>
            <person name="Schneider S.L."/>
            <person name="Sharp S."/>
            <person name="Smith T.C."/>
            <person name="Stanton J.D."/>
            <person name="Ullery H.E."/>
            <person name="Wilson R.J."/>
            <person name="Serrano M.G."/>
            <person name="Buck G."/>
            <person name="Lee V."/>
            <person name="Wang Y."/>
            <person name="Carvalho R."/>
            <person name="Voegtly L."/>
            <person name="Shi R."/>
            <person name="Duckworth R."/>
            <person name="Johnson A."/>
            <person name="Loviza R."/>
            <person name="Walstead R."/>
            <person name="Shah Z."/>
            <person name="Kiflezghi M."/>
            <person name="Wade K."/>
            <person name="Ball S.L."/>
            <person name="Bradley K.W."/>
            <person name="Asai D.J."/>
            <person name="Bowman C.A."/>
            <person name="Russell D.A."/>
            <person name="Pope W.H."/>
            <person name="Jacobs-Sera D."/>
            <person name="Hendrix R.W."/>
            <person name="Hatfull G.F."/>
        </authorList>
    </citation>
    <scope>NUCLEOTIDE SEQUENCE [LARGE SCALE GENOMIC DNA]</scope>
    <source>
        <strain evidence="3 4">DSM 27648</strain>
    </source>
</reference>
<keyword evidence="2" id="KW-0732">Signal</keyword>
<dbReference type="AlphaFoldDB" id="A0A0K1PMW5"/>
<dbReference type="KEGG" id="llu:AKJ09_01521"/>
<evidence type="ECO:0000313" key="3">
    <source>
        <dbReference type="EMBL" id="AKU94857.1"/>
    </source>
</evidence>
<feature type="region of interest" description="Disordered" evidence="1">
    <location>
        <begin position="34"/>
        <end position="61"/>
    </location>
</feature>
<dbReference type="STRING" id="1391654.AKJ09_01521"/>